<dbReference type="AlphaFoldDB" id="A0A644XM41"/>
<sequence>MELLINDFISKIENEFDDVAPGSVKPETKFRDHFDWTSVNALVLFSMINVEYNVTLSAEDLHKSVTVEDLFNIIVSKTNNG</sequence>
<dbReference type="InterPro" id="IPR036736">
    <property type="entry name" value="ACP-like_sf"/>
</dbReference>
<dbReference type="Gene3D" id="1.10.1200.10">
    <property type="entry name" value="ACP-like"/>
    <property type="match status" value="1"/>
</dbReference>
<dbReference type="EMBL" id="VSSQ01002396">
    <property type="protein sequence ID" value="MPM15164.1"/>
    <property type="molecule type" value="Genomic_DNA"/>
</dbReference>
<name>A0A644XM41_9ZZZZ</name>
<protein>
    <recommendedName>
        <fullName evidence="1">Carrier domain-containing protein</fullName>
    </recommendedName>
</protein>
<proteinExistence type="predicted"/>
<dbReference type="SUPFAM" id="SSF47336">
    <property type="entry name" value="ACP-like"/>
    <property type="match status" value="1"/>
</dbReference>
<accession>A0A644XM41</accession>
<reference evidence="2" key="1">
    <citation type="submission" date="2019-08" db="EMBL/GenBank/DDBJ databases">
        <authorList>
            <person name="Kucharzyk K."/>
            <person name="Murdoch R.W."/>
            <person name="Higgins S."/>
            <person name="Loffler F."/>
        </authorList>
    </citation>
    <scope>NUCLEOTIDE SEQUENCE</scope>
</reference>
<dbReference type="Pfam" id="PF00550">
    <property type="entry name" value="PP-binding"/>
    <property type="match status" value="1"/>
</dbReference>
<dbReference type="InterPro" id="IPR009081">
    <property type="entry name" value="PP-bd_ACP"/>
</dbReference>
<organism evidence="2">
    <name type="scientific">bioreactor metagenome</name>
    <dbReference type="NCBI Taxonomy" id="1076179"/>
    <lineage>
        <taxon>unclassified sequences</taxon>
        <taxon>metagenomes</taxon>
        <taxon>ecological metagenomes</taxon>
    </lineage>
</organism>
<evidence type="ECO:0000259" key="1">
    <source>
        <dbReference type="PROSITE" id="PS50075"/>
    </source>
</evidence>
<feature type="domain" description="Carrier" evidence="1">
    <location>
        <begin position="3"/>
        <end position="78"/>
    </location>
</feature>
<comment type="caution">
    <text evidence="2">The sequence shown here is derived from an EMBL/GenBank/DDBJ whole genome shotgun (WGS) entry which is preliminary data.</text>
</comment>
<dbReference type="PROSITE" id="PS50075">
    <property type="entry name" value="CARRIER"/>
    <property type="match status" value="1"/>
</dbReference>
<evidence type="ECO:0000313" key="2">
    <source>
        <dbReference type="EMBL" id="MPM15164.1"/>
    </source>
</evidence>
<gene>
    <name evidence="2" type="ORF">SDC9_61530</name>
</gene>